<evidence type="ECO:0000259" key="2">
    <source>
        <dbReference type="Pfam" id="PF00462"/>
    </source>
</evidence>
<dbReference type="Gene3D" id="3.40.30.10">
    <property type="entry name" value="Glutaredoxin"/>
    <property type="match status" value="1"/>
</dbReference>
<keyword evidence="4" id="KW-1185">Reference proteome</keyword>
<dbReference type="InterPro" id="IPR014025">
    <property type="entry name" value="Glutaredoxin_subgr"/>
</dbReference>
<evidence type="ECO:0000313" key="4">
    <source>
        <dbReference type="Proteomes" id="UP001304895"/>
    </source>
</evidence>
<dbReference type="GO" id="GO:0000324">
    <property type="term" value="C:fungal-type vacuole"/>
    <property type="evidence" value="ECO:0007669"/>
    <property type="project" value="TreeGrafter"/>
</dbReference>
<evidence type="ECO:0000256" key="1">
    <source>
        <dbReference type="SAM" id="MobiDB-lite"/>
    </source>
</evidence>
<reference evidence="3" key="1">
    <citation type="journal article" date="2023" name="Mol. Phylogenet. Evol.">
        <title>Genome-scale phylogeny and comparative genomics of the fungal order Sordariales.</title>
        <authorList>
            <person name="Hensen N."/>
            <person name="Bonometti L."/>
            <person name="Westerberg I."/>
            <person name="Brannstrom I.O."/>
            <person name="Guillou S."/>
            <person name="Cros-Aarteil S."/>
            <person name="Calhoun S."/>
            <person name="Haridas S."/>
            <person name="Kuo A."/>
            <person name="Mondo S."/>
            <person name="Pangilinan J."/>
            <person name="Riley R."/>
            <person name="LaButti K."/>
            <person name="Andreopoulos B."/>
            <person name="Lipzen A."/>
            <person name="Chen C."/>
            <person name="Yan M."/>
            <person name="Daum C."/>
            <person name="Ng V."/>
            <person name="Clum A."/>
            <person name="Steindorff A."/>
            <person name="Ohm R.A."/>
            <person name="Martin F."/>
            <person name="Silar P."/>
            <person name="Natvig D.O."/>
            <person name="Lalanne C."/>
            <person name="Gautier V."/>
            <person name="Ament-Velasquez S.L."/>
            <person name="Kruys A."/>
            <person name="Hutchinson M.I."/>
            <person name="Powell A.J."/>
            <person name="Barry K."/>
            <person name="Miller A.N."/>
            <person name="Grigoriev I.V."/>
            <person name="Debuchy R."/>
            <person name="Gladieux P."/>
            <person name="Hiltunen Thoren M."/>
            <person name="Johannesson H."/>
        </authorList>
    </citation>
    <scope>NUCLEOTIDE SEQUENCE</scope>
    <source>
        <strain evidence="3">CBS 123565</strain>
    </source>
</reference>
<protein>
    <submittedName>
        <fullName evidence="3">Glutaredoxin</fullName>
    </submittedName>
</protein>
<dbReference type="PRINTS" id="PR00160">
    <property type="entry name" value="GLUTAREDOXIN"/>
</dbReference>
<name>A0AAN6UFM4_9PEZI</name>
<feature type="domain" description="Glutaredoxin" evidence="2">
    <location>
        <begin position="166"/>
        <end position="229"/>
    </location>
</feature>
<dbReference type="GO" id="GO:0015038">
    <property type="term" value="F:glutathione disulfide oxidoreductase activity"/>
    <property type="evidence" value="ECO:0007669"/>
    <property type="project" value="TreeGrafter"/>
</dbReference>
<reference evidence="3" key="2">
    <citation type="submission" date="2023-05" db="EMBL/GenBank/DDBJ databases">
        <authorList>
            <consortium name="Lawrence Berkeley National Laboratory"/>
            <person name="Steindorff A."/>
            <person name="Hensen N."/>
            <person name="Bonometti L."/>
            <person name="Westerberg I."/>
            <person name="Brannstrom I.O."/>
            <person name="Guillou S."/>
            <person name="Cros-Aarteil S."/>
            <person name="Calhoun S."/>
            <person name="Haridas S."/>
            <person name="Kuo A."/>
            <person name="Mondo S."/>
            <person name="Pangilinan J."/>
            <person name="Riley R."/>
            <person name="Labutti K."/>
            <person name="Andreopoulos B."/>
            <person name="Lipzen A."/>
            <person name="Chen C."/>
            <person name="Yanf M."/>
            <person name="Daum C."/>
            <person name="Ng V."/>
            <person name="Clum A."/>
            <person name="Ohm R."/>
            <person name="Martin F."/>
            <person name="Silar P."/>
            <person name="Natvig D."/>
            <person name="Lalanne C."/>
            <person name="Gautier V."/>
            <person name="Ament-Velasquez S.L."/>
            <person name="Kruys A."/>
            <person name="Hutchinson M.I."/>
            <person name="Powell A.J."/>
            <person name="Barry K."/>
            <person name="Miller A.N."/>
            <person name="Grigoriev I.V."/>
            <person name="Debuchy R."/>
            <person name="Gladieux P."/>
            <person name="Thoren M.H."/>
            <person name="Johannesson H."/>
        </authorList>
    </citation>
    <scope>NUCLEOTIDE SEQUENCE</scope>
    <source>
        <strain evidence="3">CBS 123565</strain>
    </source>
</reference>
<feature type="compositionally biased region" description="Basic and acidic residues" evidence="1">
    <location>
        <begin position="93"/>
        <end position="104"/>
    </location>
</feature>
<dbReference type="InterPro" id="IPR011899">
    <property type="entry name" value="Glutaredoxin_euk/vir"/>
</dbReference>
<dbReference type="InterPro" id="IPR036249">
    <property type="entry name" value="Thioredoxin-like_sf"/>
</dbReference>
<dbReference type="NCBIfam" id="TIGR02180">
    <property type="entry name" value="GRX_euk"/>
    <property type="match status" value="1"/>
</dbReference>
<dbReference type="CDD" id="cd03419">
    <property type="entry name" value="GRX_GRXh_1_2_like"/>
    <property type="match status" value="1"/>
</dbReference>
<proteinExistence type="predicted"/>
<dbReference type="Pfam" id="PF00462">
    <property type="entry name" value="Glutaredoxin"/>
    <property type="match status" value="1"/>
</dbReference>
<sequence length="272" mass="29069">MPSPRRLRVLVYLVLAGVVTLLFFTSRARHSREPDTRSVRDFYHKTTDALDKSHGASGGQGAEKVIAGHDVDADGDIDADDAILAREMAERLRQAEQKAKDSAKAKGPNKPDSPKDLIGVGSSASGQEKGADEEIARVQDTGETEATAEERAVGAELAAIFSKSPVIIFSKSYCPYSKQAKGILLEKYVVEPTPYVVELDTHPLGAKIQEKLGALTGRKTVPNVMVHQTSIGGGDDIAAMNNDKTLAATIMALGKSRVTVSERFVQSVPKAG</sequence>
<dbReference type="SUPFAM" id="SSF52833">
    <property type="entry name" value="Thioredoxin-like"/>
    <property type="match status" value="1"/>
</dbReference>
<dbReference type="GO" id="GO:0005796">
    <property type="term" value="C:Golgi lumen"/>
    <property type="evidence" value="ECO:0007669"/>
    <property type="project" value="TreeGrafter"/>
</dbReference>
<evidence type="ECO:0000313" key="3">
    <source>
        <dbReference type="EMBL" id="KAK4131830.1"/>
    </source>
</evidence>
<dbReference type="GO" id="GO:0034599">
    <property type="term" value="P:cellular response to oxidative stress"/>
    <property type="evidence" value="ECO:0007669"/>
    <property type="project" value="TreeGrafter"/>
</dbReference>
<dbReference type="PROSITE" id="PS51354">
    <property type="entry name" value="GLUTAREDOXIN_2"/>
    <property type="match status" value="1"/>
</dbReference>
<dbReference type="PANTHER" id="PTHR45694:SF5">
    <property type="entry name" value="GLUTAREDOXIN 2"/>
    <property type="match status" value="1"/>
</dbReference>
<dbReference type="InterPro" id="IPR002109">
    <property type="entry name" value="Glutaredoxin"/>
</dbReference>
<comment type="caution">
    <text evidence="3">The sequence shown here is derived from an EMBL/GenBank/DDBJ whole genome shotgun (WGS) entry which is preliminary data.</text>
</comment>
<accession>A0AAN6UFM4</accession>
<dbReference type="Proteomes" id="UP001304895">
    <property type="component" value="Unassembled WGS sequence"/>
</dbReference>
<dbReference type="AlphaFoldDB" id="A0AAN6UFM4"/>
<dbReference type="GO" id="GO:0005801">
    <property type="term" value="C:cis-Golgi network"/>
    <property type="evidence" value="ECO:0007669"/>
    <property type="project" value="TreeGrafter"/>
</dbReference>
<gene>
    <name evidence="3" type="ORF">BT67DRAFT_451359</name>
</gene>
<dbReference type="EMBL" id="MU853421">
    <property type="protein sequence ID" value="KAK4131830.1"/>
    <property type="molecule type" value="Genomic_DNA"/>
</dbReference>
<dbReference type="PANTHER" id="PTHR45694">
    <property type="entry name" value="GLUTAREDOXIN 2"/>
    <property type="match status" value="1"/>
</dbReference>
<feature type="region of interest" description="Disordered" evidence="1">
    <location>
        <begin position="93"/>
        <end position="134"/>
    </location>
</feature>
<organism evidence="3 4">
    <name type="scientific">Trichocladium antarcticum</name>
    <dbReference type="NCBI Taxonomy" id="1450529"/>
    <lineage>
        <taxon>Eukaryota</taxon>
        <taxon>Fungi</taxon>
        <taxon>Dikarya</taxon>
        <taxon>Ascomycota</taxon>
        <taxon>Pezizomycotina</taxon>
        <taxon>Sordariomycetes</taxon>
        <taxon>Sordariomycetidae</taxon>
        <taxon>Sordariales</taxon>
        <taxon>Chaetomiaceae</taxon>
        <taxon>Trichocladium</taxon>
    </lineage>
</organism>